<proteinExistence type="predicted"/>
<dbReference type="AlphaFoldDB" id="G5IBI5"/>
<dbReference type="RefSeq" id="WP_006778749.1">
    <property type="nucleotide sequence ID" value="NZ_CP040506.1"/>
</dbReference>
<dbReference type="Proteomes" id="UP000005384">
    <property type="component" value="Unassembled WGS sequence"/>
</dbReference>
<gene>
    <name evidence="1" type="ORF">HMPREF9473_00763</name>
</gene>
<evidence type="ECO:0000313" key="1">
    <source>
        <dbReference type="EMBL" id="EHI61148.1"/>
    </source>
</evidence>
<evidence type="ECO:0000313" key="2">
    <source>
        <dbReference type="Proteomes" id="UP000005384"/>
    </source>
</evidence>
<accession>G5IBI5</accession>
<reference evidence="1 2" key="1">
    <citation type="submission" date="2011-08" db="EMBL/GenBank/DDBJ databases">
        <title>The Genome Sequence of Clostridium hathewayi WAL-18680.</title>
        <authorList>
            <consortium name="The Broad Institute Genome Sequencing Platform"/>
            <person name="Earl A."/>
            <person name="Ward D."/>
            <person name="Feldgarden M."/>
            <person name="Gevers D."/>
            <person name="Finegold S.M."/>
            <person name="Summanen P.H."/>
            <person name="Molitoris D.R."/>
            <person name="Song M."/>
            <person name="Daigneault M."/>
            <person name="Allen-Vercoe E."/>
            <person name="Young S.K."/>
            <person name="Zeng Q."/>
            <person name="Gargeya S."/>
            <person name="Fitzgerald M."/>
            <person name="Haas B."/>
            <person name="Abouelleil A."/>
            <person name="Alvarado L."/>
            <person name="Arachchi H.M."/>
            <person name="Berlin A."/>
            <person name="Brown A."/>
            <person name="Chapman S.B."/>
            <person name="Chen Z."/>
            <person name="Dunbar C."/>
            <person name="Freedman E."/>
            <person name="Gearin G."/>
            <person name="Gellesch M."/>
            <person name="Goldberg J."/>
            <person name="Griggs A."/>
            <person name="Gujja S."/>
            <person name="Heiman D."/>
            <person name="Howarth C."/>
            <person name="Larson L."/>
            <person name="Lui A."/>
            <person name="MacDonald P.J.P."/>
            <person name="Montmayeur A."/>
            <person name="Murphy C."/>
            <person name="Neiman D."/>
            <person name="Pearson M."/>
            <person name="Priest M."/>
            <person name="Roberts A."/>
            <person name="Saif S."/>
            <person name="Shea T."/>
            <person name="Shenoy N."/>
            <person name="Sisk P."/>
            <person name="Stolte C."/>
            <person name="Sykes S."/>
            <person name="Wortman J."/>
            <person name="Nusbaum C."/>
            <person name="Birren B."/>
        </authorList>
    </citation>
    <scope>NUCLEOTIDE SEQUENCE [LARGE SCALE GENOMIC DNA]</scope>
    <source>
        <strain evidence="1 2">WAL-18680</strain>
    </source>
</reference>
<dbReference type="PATRIC" id="fig|742737.3.peg.759"/>
<sequence length="178" mass="20618">MKQVENITYEEWVALVRRAGLDGLTGEVFEALQVYYPLSSGSAYEKMIYNEMAKLEMQLLKKSIHRFQNAINLCMEENDLEIAKAAINSFRKNIAQCMFFVEVEAFPKELREKLSSDIYANILQFQKEVDCFSKKAMSENSGNFVQDLCYLLKKHNLAKIVMERKKNAQLYTSKEGID</sequence>
<keyword evidence="2" id="KW-1185">Reference proteome</keyword>
<comment type="caution">
    <text evidence="1">The sequence shown here is derived from an EMBL/GenBank/DDBJ whole genome shotgun (WGS) entry which is preliminary data.</text>
</comment>
<dbReference type="HOGENOM" id="CLU_1508633_0_0_9"/>
<dbReference type="EMBL" id="ADLN01000006">
    <property type="protein sequence ID" value="EHI61148.1"/>
    <property type="molecule type" value="Genomic_DNA"/>
</dbReference>
<organism evidence="1 2">
    <name type="scientific">Hungatella hathewayi WAL-18680</name>
    <dbReference type="NCBI Taxonomy" id="742737"/>
    <lineage>
        <taxon>Bacteria</taxon>
        <taxon>Bacillati</taxon>
        <taxon>Bacillota</taxon>
        <taxon>Clostridia</taxon>
        <taxon>Lachnospirales</taxon>
        <taxon>Lachnospiraceae</taxon>
        <taxon>Hungatella</taxon>
    </lineage>
</organism>
<protein>
    <submittedName>
        <fullName evidence="1">Uncharacterized protein</fullName>
    </submittedName>
</protein>
<name>G5IBI5_9FIRM</name>